<evidence type="ECO:0000256" key="2">
    <source>
        <dbReference type="ARBA" id="ARBA00022741"/>
    </source>
</evidence>
<evidence type="ECO:0000256" key="5">
    <source>
        <dbReference type="ARBA" id="ARBA00022840"/>
    </source>
</evidence>
<feature type="binding site" evidence="6">
    <location>
        <begin position="139"/>
        <end position="145"/>
    </location>
    <ligand>
        <name>ATP</name>
        <dbReference type="ChEBI" id="CHEBI:30616"/>
    </ligand>
</feature>
<dbReference type="RefSeq" id="XP_020071003.1">
    <property type="nucleotide sequence ID" value="XM_020213670.1"/>
</dbReference>
<keyword evidence="2 6" id="KW-0547">Nucleotide-binding</keyword>
<dbReference type="STRING" id="983966.A0A1E4S388"/>
<dbReference type="EMBL" id="KV453929">
    <property type="protein sequence ID" value="ODV73964.1"/>
    <property type="molecule type" value="Genomic_DNA"/>
</dbReference>
<dbReference type="GO" id="GO:0005829">
    <property type="term" value="C:cytosol"/>
    <property type="evidence" value="ECO:0007669"/>
    <property type="project" value="TreeGrafter"/>
</dbReference>
<dbReference type="OrthoDB" id="1724632at2759"/>
<reference evidence="8 9" key="1">
    <citation type="journal article" date="2016" name="Proc. Natl. Acad. Sci. U.S.A.">
        <title>Comparative genomics of biotechnologically important yeasts.</title>
        <authorList>
            <person name="Riley R."/>
            <person name="Haridas S."/>
            <person name="Wolfe K.H."/>
            <person name="Lopes M.R."/>
            <person name="Hittinger C.T."/>
            <person name="Goeker M."/>
            <person name="Salamov A.A."/>
            <person name="Wisecaver J.H."/>
            <person name="Long T.M."/>
            <person name="Calvey C.H."/>
            <person name="Aerts A.L."/>
            <person name="Barry K.W."/>
            <person name="Choi C."/>
            <person name="Clum A."/>
            <person name="Coughlan A.Y."/>
            <person name="Deshpande S."/>
            <person name="Douglass A.P."/>
            <person name="Hanson S.J."/>
            <person name="Klenk H.-P."/>
            <person name="LaButti K.M."/>
            <person name="Lapidus A."/>
            <person name="Lindquist E.A."/>
            <person name="Lipzen A.M."/>
            <person name="Meier-Kolthoff J.P."/>
            <person name="Ohm R.A."/>
            <person name="Otillar R.P."/>
            <person name="Pangilinan J.L."/>
            <person name="Peng Y."/>
            <person name="Rokas A."/>
            <person name="Rosa C.A."/>
            <person name="Scheuner C."/>
            <person name="Sibirny A.A."/>
            <person name="Slot J.C."/>
            <person name="Stielow J.B."/>
            <person name="Sun H."/>
            <person name="Kurtzman C.P."/>
            <person name="Blackwell M."/>
            <person name="Grigoriev I.V."/>
            <person name="Jeffries T.W."/>
        </authorList>
    </citation>
    <scope>NUCLEOTIDE SEQUENCE [LARGE SCALE GENOMIC DNA]</scope>
    <source>
        <strain evidence="9">ATCC 18201 / CBS 1600 / BCRC 20928 / JCM 3617 / NBRC 0987 / NRRL Y-1542</strain>
    </source>
</reference>
<proteinExistence type="predicted"/>
<organism evidence="8 9">
    <name type="scientific">Cyberlindnera jadinii (strain ATCC 18201 / CBS 1600 / BCRC 20928 / JCM 3617 / NBRC 0987 / NRRL Y-1542)</name>
    <name type="common">Torula yeast</name>
    <name type="synonym">Candida utilis</name>
    <dbReference type="NCBI Taxonomy" id="983966"/>
    <lineage>
        <taxon>Eukaryota</taxon>
        <taxon>Fungi</taxon>
        <taxon>Dikarya</taxon>
        <taxon>Ascomycota</taxon>
        <taxon>Saccharomycotina</taxon>
        <taxon>Saccharomycetes</taxon>
        <taxon>Phaffomycetales</taxon>
        <taxon>Phaffomycetaceae</taxon>
        <taxon>Cyberlindnera</taxon>
    </lineage>
</organism>
<keyword evidence="4 6" id="KW-0658">Purine biosynthesis</keyword>
<keyword evidence="1" id="KW-0436">Ligase</keyword>
<dbReference type="AlphaFoldDB" id="A0A1E4S388"/>
<evidence type="ECO:0000256" key="4">
    <source>
        <dbReference type="ARBA" id="ARBA00022755"/>
    </source>
</evidence>
<dbReference type="InterPro" id="IPR029062">
    <property type="entry name" value="Class_I_gatase-like"/>
</dbReference>
<accession>A0A1E4S388</accession>
<dbReference type="Proteomes" id="UP000094389">
    <property type="component" value="Unassembled WGS sequence"/>
</dbReference>
<dbReference type="SUPFAM" id="SSF52317">
    <property type="entry name" value="Class I glutamine amidotransferase-like"/>
    <property type="match status" value="1"/>
</dbReference>
<protein>
    <recommendedName>
        <fullName evidence="7">GMPS ATP-PPase domain-containing protein</fullName>
    </recommendedName>
</protein>
<keyword evidence="9" id="KW-1185">Reference proteome</keyword>
<dbReference type="Gene3D" id="3.40.50.620">
    <property type="entry name" value="HUPs"/>
    <property type="match status" value="1"/>
</dbReference>
<dbReference type="PROSITE" id="PS51553">
    <property type="entry name" value="GMPS_ATP_PPASE"/>
    <property type="match status" value="1"/>
</dbReference>
<dbReference type="GO" id="GO:0005524">
    <property type="term" value="F:ATP binding"/>
    <property type="evidence" value="ECO:0007669"/>
    <property type="project" value="UniProtKB-UniRule"/>
</dbReference>
<dbReference type="GeneID" id="30988066"/>
<evidence type="ECO:0000256" key="3">
    <source>
        <dbReference type="ARBA" id="ARBA00022749"/>
    </source>
</evidence>
<dbReference type="PANTHER" id="PTHR11922:SF2">
    <property type="entry name" value="GMP SYNTHASE [GLUTAMINE-HYDROLYZING]"/>
    <property type="match status" value="1"/>
</dbReference>
<feature type="domain" description="GMPS ATP-PPase" evidence="7">
    <location>
        <begin position="111"/>
        <end position="221"/>
    </location>
</feature>
<evidence type="ECO:0000259" key="7">
    <source>
        <dbReference type="PROSITE" id="PS51553"/>
    </source>
</evidence>
<evidence type="ECO:0000313" key="8">
    <source>
        <dbReference type="EMBL" id="ODV73964.1"/>
    </source>
</evidence>
<evidence type="ECO:0000256" key="1">
    <source>
        <dbReference type="ARBA" id="ARBA00022598"/>
    </source>
</evidence>
<name>A0A1E4S388_CYBJN</name>
<keyword evidence="5 6" id="KW-0067">ATP-binding</keyword>
<evidence type="ECO:0000313" key="9">
    <source>
        <dbReference type="Proteomes" id="UP000094389"/>
    </source>
</evidence>
<dbReference type="GO" id="GO:0003921">
    <property type="term" value="F:GMP synthase activity"/>
    <property type="evidence" value="ECO:0007669"/>
    <property type="project" value="InterPro"/>
</dbReference>
<keyword evidence="3 6" id="KW-0332">GMP biosynthesis</keyword>
<dbReference type="InterPro" id="IPR025777">
    <property type="entry name" value="GMPS_ATP_PPase_dom"/>
</dbReference>
<gene>
    <name evidence="8" type="ORF">CYBJADRAFT_162154</name>
</gene>
<dbReference type="SUPFAM" id="SSF52402">
    <property type="entry name" value="Adenine nucleotide alpha hydrolases-like"/>
    <property type="match status" value="1"/>
</dbReference>
<dbReference type="InterPro" id="IPR014729">
    <property type="entry name" value="Rossmann-like_a/b/a_fold"/>
</dbReference>
<sequence>MLQVHHTTTRLSSTSESHSEISVTVCVKLPGSTVLELVEVREENTTLFKDVEHSKGSISHCDELYCSPERLKVNATSDESPYCGIANEAKHIYGIPCYPEVTHLEKGQANWSMENLTDTEINRLRALVDPDTEVIGAVSGCVDSTVTAKLTAEAIGDRIHAILADNDVFRKTAGLGINLTVIDASDEFLDELKGVTDPEKKRKTIVDTFSHVLNVKLPTSG</sequence>
<dbReference type="PANTHER" id="PTHR11922">
    <property type="entry name" value="GMP SYNTHASE-RELATED"/>
    <property type="match status" value="1"/>
</dbReference>
<evidence type="ECO:0000256" key="6">
    <source>
        <dbReference type="PROSITE-ProRule" id="PRU00886"/>
    </source>
</evidence>